<organism evidence="2 3">
    <name type="scientific">Roseinatronobacter thiooxidans</name>
    <dbReference type="NCBI Taxonomy" id="121821"/>
    <lineage>
        <taxon>Bacteria</taxon>
        <taxon>Pseudomonadati</taxon>
        <taxon>Pseudomonadota</taxon>
        <taxon>Alphaproteobacteria</taxon>
        <taxon>Rhodobacterales</taxon>
        <taxon>Paracoccaceae</taxon>
        <taxon>Roseinatronobacter</taxon>
    </lineage>
</organism>
<protein>
    <recommendedName>
        <fullName evidence="4">Transferrin-binding protein B C-lobe/N-lobe beta barrel domain-containing protein</fullName>
    </recommendedName>
</protein>
<dbReference type="Proteomes" id="UP000249364">
    <property type="component" value="Unassembled WGS sequence"/>
</dbReference>
<comment type="caution">
    <text evidence="2">The sequence shown here is derived from an EMBL/GenBank/DDBJ whole genome shotgun (WGS) entry which is preliminary data.</text>
</comment>
<dbReference type="AlphaFoldDB" id="A0A2W7RGE8"/>
<evidence type="ECO:0008006" key="4">
    <source>
        <dbReference type="Google" id="ProtNLM"/>
    </source>
</evidence>
<feature type="signal peptide" evidence="1">
    <location>
        <begin position="1"/>
        <end position="21"/>
    </location>
</feature>
<proteinExistence type="predicted"/>
<keyword evidence="1" id="KW-0732">Signal</keyword>
<evidence type="ECO:0000313" key="2">
    <source>
        <dbReference type="EMBL" id="PZX37022.1"/>
    </source>
</evidence>
<keyword evidence="3" id="KW-1185">Reference proteome</keyword>
<evidence type="ECO:0000313" key="3">
    <source>
        <dbReference type="Proteomes" id="UP000249364"/>
    </source>
</evidence>
<evidence type="ECO:0000256" key="1">
    <source>
        <dbReference type="SAM" id="SignalP"/>
    </source>
</evidence>
<feature type="chain" id="PRO_5015851529" description="Transferrin-binding protein B C-lobe/N-lobe beta barrel domain-containing protein" evidence="1">
    <location>
        <begin position="22"/>
        <end position="227"/>
    </location>
</feature>
<dbReference type="STRING" id="121821.GCA_001870675_01389"/>
<dbReference type="RefSeq" id="WP_170124801.1">
    <property type="nucleotide sequence ID" value="NZ_MEHT01000026.1"/>
</dbReference>
<sequence>MFKRVSMIRTGALISATVALAGCLGGGGGGSGAAGGGGGGAGGGGAATAGQHDTRFDQISSMIPTTDMPTAGSANYAGSVKTILNEGNTPIGTLLGDIELQLSFGQAFADATSQSVSGRVHNIRGTVGDEDVTYENELTTAAAGPPSTMNISQTSVAGMTLTTGAIMANFAGDVTLDGETGQANLMLGGAFAGSGGQAAHGPAAGSWWRPGGVSDYSVGGTWYIERQ</sequence>
<name>A0A2W7RGE8_9RHOB</name>
<gene>
    <name evidence="2" type="ORF">LY56_03256</name>
</gene>
<dbReference type="PROSITE" id="PS51257">
    <property type="entry name" value="PROKAR_LIPOPROTEIN"/>
    <property type="match status" value="1"/>
</dbReference>
<reference evidence="2 3" key="1">
    <citation type="submission" date="2018-06" db="EMBL/GenBank/DDBJ databases">
        <title>Genomic Encyclopedia of Archaeal and Bacterial Type Strains, Phase II (KMG-II): from individual species to whole genera.</title>
        <authorList>
            <person name="Goeker M."/>
        </authorList>
    </citation>
    <scope>NUCLEOTIDE SEQUENCE [LARGE SCALE GENOMIC DNA]</scope>
    <source>
        <strain evidence="2 3">DSM 13087</strain>
    </source>
</reference>
<dbReference type="EMBL" id="QKZQ01000023">
    <property type="protein sequence ID" value="PZX37022.1"/>
    <property type="molecule type" value="Genomic_DNA"/>
</dbReference>
<accession>A0A2W7RGE8</accession>